<evidence type="ECO:0000313" key="3">
    <source>
        <dbReference type="Proteomes" id="UP000032309"/>
    </source>
</evidence>
<sequence>MFKQKQVIEKGIIKYISGNHATVEIIKPNSQECKSCGVCMGIENNPNLLEVNVFPGLGVGQQITLKITEHSPYKSMILILILPIVNLLAGCLLGQKFYFIYPGSQNVRMVSCGFISFILSIVAVSIYDKKIKNKKHARRKIISIDTQDNYTLITR</sequence>
<dbReference type="Pfam" id="PF04246">
    <property type="entry name" value="RseC_MucC"/>
    <property type="match status" value="1"/>
</dbReference>
<comment type="caution">
    <text evidence="2">The sequence shown here is derived from an EMBL/GenBank/DDBJ whole genome shotgun (WGS) entry which is preliminary data.</text>
</comment>
<evidence type="ECO:0000256" key="1">
    <source>
        <dbReference type="SAM" id="Phobius"/>
    </source>
</evidence>
<dbReference type="EMBL" id="BAFN01000001">
    <property type="protein sequence ID" value="GAN33545.1"/>
    <property type="molecule type" value="Genomic_DNA"/>
</dbReference>
<accession>A0ABQ0JXS0</accession>
<organism evidence="2 3">
    <name type="scientific">Candidatus Brocadia sinica JPN1</name>
    <dbReference type="NCBI Taxonomy" id="1197129"/>
    <lineage>
        <taxon>Bacteria</taxon>
        <taxon>Pseudomonadati</taxon>
        <taxon>Planctomycetota</taxon>
        <taxon>Candidatus Brocadiia</taxon>
        <taxon>Candidatus Brocadiales</taxon>
        <taxon>Candidatus Brocadiaceae</taxon>
        <taxon>Candidatus Brocadia</taxon>
    </lineage>
</organism>
<dbReference type="RefSeq" id="WP_052563579.1">
    <property type="nucleotide sequence ID" value="NZ_BAFN01000001.1"/>
</dbReference>
<proteinExistence type="predicted"/>
<keyword evidence="1" id="KW-0812">Transmembrane</keyword>
<name>A0ABQ0JXS0_9BACT</name>
<reference evidence="3" key="1">
    <citation type="journal article" date="2015" name="Genome Announc.">
        <title>Draft Genome Sequence of an Anaerobic Ammonium-Oxidizing Bacterium, "Candidatus Brocadia sinica".</title>
        <authorList>
            <person name="Oshiki M."/>
            <person name="Shinyako-Hata K."/>
            <person name="Satoh H."/>
            <person name="Okabe S."/>
        </authorList>
    </citation>
    <scope>NUCLEOTIDE SEQUENCE [LARGE SCALE GENOMIC DNA]</scope>
    <source>
        <strain evidence="3">JPN1</strain>
    </source>
</reference>
<evidence type="ECO:0000313" key="2">
    <source>
        <dbReference type="EMBL" id="GAN33545.1"/>
    </source>
</evidence>
<keyword evidence="3" id="KW-1185">Reference proteome</keyword>
<feature type="transmembrane region" description="Helical" evidence="1">
    <location>
        <begin position="107"/>
        <end position="127"/>
    </location>
</feature>
<evidence type="ECO:0008006" key="4">
    <source>
        <dbReference type="Google" id="ProtNLM"/>
    </source>
</evidence>
<keyword evidence="1" id="KW-0472">Membrane</keyword>
<protein>
    <recommendedName>
        <fullName evidence="4">Positive regulator of sigma E activity</fullName>
    </recommendedName>
</protein>
<dbReference type="Proteomes" id="UP000032309">
    <property type="component" value="Unassembled WGS sequence"/>
</dbReference>
<keyword evidence="1" id="KW-1133">Transmembrane helix</keyword>
<feature type="transmembrane region" description="Helical" evidence="1">
    <location>
        <begin position="76"/>
        <end position="101"/>
    </location>
</feature>
<gene>
    <name evidence="2" type="ORF">BROSI_A2070</name>
</gene>